<protein>
    <submittedName>
        <fullName evidence="1">Uncharacterized protein</fullName>
    </submittedName>
</protein>
<evidence type="ECO:0000313" key="1">
    <source>
        <dbReference type="EMBL" id="KAG8050148.1"/>
    </source>
</evidence>
<gene>
    <name evidence="1" type="ORF">GUJ93_ZPchr0009g131</name>
</gene>
<dbReference type="EMBL" id="JAAALK010000289">
    <property type="protein sequence ID" value="KAG8050148.1"/>
    <property type="molecule type" value="Genomic_DNA"/>
</dbReference>
<dbReference type="Proteomes" id="UP000729402">
    <property type="component" value="Unassembled WGS sequence"/>
</dbReference>
<name>A0A8J5VK82_ZIZPA</name>
<comment type="caution">
    <text evidence="1">The sequence shown here is derived from an EMBL/GenBank/DDBJ whole genome shotgun (WGS) entry which is preliminary data.</text>
</comment>
<proteinExistence type="predicted"/>
<evidence type="ECO:0000313" key="2">
    <source>
        <dbReference type="Proteomes" id="UP000729402"/>
    </source>
</evidence>
<reference evidence="1" key="1">
    <citation type="journal article" date="2021" name="bioRxiv">
        <title>Whole Genome Assembly and Annotation of Northern Wild Rice, Zizania palustris L., Supports a Whole Genome Duplication in the Zizania Genus.</title>
        <authorList>
            <person name="Haas M."/>
            <person name="Kono T."/>
            <person name="Macchietto M."/>
            <person name="Millas R."/>
            <person name="McGilp L."/>
            <person name="Shao M."/>
            <person name="Duquette J."/>
            <person name="Hirsch C.N."/>
            <person name="Kimball J."/>
        </authorList>
    </citation>
    <scope>NUCLEOTIDE SEQUENCE</scope>
    <source>
        <tissue evidence="1">Fresh leaf tissue</tissue>
    </source>
</reference>
<reference evidence="1" key="2">
    <citation type="submission" date="2021-02" db="EMBL/GenBank/DDBJ databases">
        <authorList>
            <person name="Kimball J.A."/>
            <person name="Haas M.W."/>
            <person name="Macchietto M."/>
            <person name="Kono T."/>
            <person name="Duquette J."/>
            <person name="Shao M."/>
        </authorList>
    </citation>
    <scope>NUCLEOTIDE SEQUENCE</scope>
    <source>
        <tissue evidence="1">Fresh leaf tissue</tissue>
    </source>
</reference>
<keyword evidence="2" id="KW-1185">Reference proteome</keyword>
<sequence>MLENLACVGFCPELGCHGFYCAYGLLQLPYIATIHIHIFAPKLGSLPQTMAGFSCQTNSCATTQQEPGARSITESLLKTTTFSSRMHMYSAVCRSSTSTSPSWASDNLFNGISLACMRFYGIAICILHVQGSSRPYHVRTHKDKRTYL</sequence>
<dbReference type="AlphaFoldDB" id="A0A8J5VK82"/>
<accession>A0A8J5VK82</accession>
<organism evidence="1 2">
    <name type="scientific">Zizania palustris</name>
    <name type="common">Northern wild rice</name>
    <dbReference type="NCBI Taxonomy" id="103762"/>
    <lineage>
        <taxon>Eukaryota</taxon>
        <taxon>Viridiplantae</taxon>
        <taxon>Streptophyta</taxon>
        <taxon>Embryophyta</taxon>
        <taxon>Tracheophyta</taxon>
        <taxon>Spermatophyta</taxon>
        <taxon>Magnoliopsida</taxon>
        <taxon>Liliopsida</taxon>
        <taxon>Poales</taxon>
        <taxon>Poaceae</taxon>
        <taxon>BOP clade</taxon>
        <taxon>Oryzoideae</taxon>
        <taxon>Oryzeae</taxon>
        <taxon>Zizaniinae</taxon>
        <taxon>Zizania</taxon>
    </lineage>
</organism>